<dbReference type="EMBL" id="CADEBD010000337">
    <property type="protein sequence ID" value="CAB3247978.1"/>
    <property type="molecule type" value="Genomic_DNA"/>
</dbReference>
<reference evidence="5 6" key="1">
    <citation type="submission" date="2020-04" db="EMBL/GenBank/DDBJ databases">
        <authorList>
            <person name="Wallbank WR R."/>
            <person name="Pardo Diaz C."/>
            <person name="Kozak K."/>
            <person name="Martin S."/>
            <person name="Jiggins C."/>
            <person name="Moest M."/>
            <person name="Warren A I."/>
            <person name="Byers J.R.P. K."/>
            <person name="Montejo-Kovacevich G."/>
            <person name="Yen C E."/>
        </authorList>
    </citation>
    <scope>NUCLEOTIDE SEQUENCE [LARGE SCALE GENOMIC DNA]</scope>
</reference>
<evidence type="ECO:0000313" key="5">
    <source>
        <dbReference type="Proteomes" id="UP000494106"/>
    </source>
</evidence>
<name>A0A8S1ASK2_ARCPL</name>
<feature type="compositionally biased region" description="Basic and acidic residues" evidence="1">
    <location>
        <begin position="86"/>
        <end position="96"/>
    </location>
</feature>
<dbReference type="AlphaFoldDB" id="A0A8S1ASK2"/>
<feature type="chain" id="PRO_5036434365" evidence="2">
    <location>
        <begin position="22"/>
        <end position="253"/>
    </location>
</feature>
<evidence type="ECO:0000313" key="3">
    <source>
        <dbReference type="EMBL" id="CAB3223245.1"/>
    </source>
</evidence>
<comment type="caution">
    <text evidence="4">The sequence shown here is derived from an EMBL/GenBank/DDBJ whole genome shotgun (WGS) entry which is preliminary data.</text>
</comment>
<protein>
    <submittedName>
        <fullName evidence="4">Uncharacterized protein</fullName>
    </submittedName>
</protein>
<accession>A0A8S1ASK2</accession>
<feature type="signal peptide" evidence="2">
    <location>
        <begin position="1"/>
        <end position="21"/>
    </location>
</feature>
<gene>
    <name evidence="4" type="ORF">APLA_LOCUS12264</name>
    <name evidence="3" type="ORF">APLA_LOCUS1529</name>
</gene>
<evidence type="ECO:0000313" key="6">
    <source>
        <dbReference type="Proteomes" id="UP000494256"/>
    </source>
</evidence>
<keyword evidence="5" id="KW-1185">Reference proteome</keyword>
<dbReference type="Proteomes" id="UP000494106">
    <property type="component" value="Unassembled WGS sequence"/>
</dbReference>
<dbReference type="EMBL" id="CADEBC010000135">
    <property type="protein sequence ID" value="CAB3223245.1"/>
    <property type="molecule type" value="Genomic_DNA"/>
</dbReference>
<feature type="compositionally biased region" description="Basic and acidic residues" evidence="1">
    <location>
        <begin position="143"/>
        <end position="154"/>
    </location>
</feature>
<feature type="compositionally biased region" description="Polar residues" evidence="1">
    <location>
        <begin position="242"/>
        <end position="253"/>
    </location>
</feature>
<evidence type="ECO:0000313" key="4">
    <source>
        <dbReference type="EMBL" id="CAB3247978.1"/>
    </source>
</evidence>
<proteinExistence type="predicted"/>
<keyword evidence="2" id="KW-0732">Signal</keyword>
<feature type="region of interest" description="Disordered" evidence="1">
    <location>
        <begin position="81"/>
        <end position="253"/>
    </location>
</feature>
<evidence type="ECO:0000256" key="2">
    <source>
        <dbReference type="SAM" id="SignalP"/>
    </source>
</evidence>
<evidence type="ECO:0000256" key="1">
    <source>
        <dbReference type="SAM" id="MobiDB-lite"/>
    </source>
</evidence>
<feature type="compositionally biased region" description="Gly residues" evidence="1">
    <location>
        <begin position="97"/>
        <end position="106"/>
    </location>
</feature>
<feature type="compositionally biased region" description="Gly residues" evidence="1">
    <location>
        <begin position="156"/>
        <end position="169"/>
    </location>
</feature>
<sequence length="253" mass="25217">MNFKHLSVFTGLLFYASKSFANPDHGSAEGTGGKSVTDGVTKTVLALLGGGGLVPDVVESLGDVICDVGKAVVGLTKPEQTYGRRGCKESGWKSEGKGGQPGGGVWKPGDNGSQPSKNGDKHQETGSKPGGSVNQKGGSHFKPGKDGGNHEESGSMHGGSGNQKGGSHGKPGFSGDKPEGSGNQKGGSHNKPGFSGDKPEGSGNQKGGNHDKPGFSGDKPEGSGGSRGDHSSGGDSGDCSQEYGNDSSGCSDS</sequence>
<organism evidence="4 6">
    <name type="scientific">Arctia plantaginis</name>
    <name type="common">Wood tiger moth</name>
    <name type="synonym">Phalaena plantaginis</name>
    <dbReference type="NCBI Taxonomy" id="874455"/>
    <lineage>
        <taxon>Eukaryota</taxon>
        <taxon>Metazoa</taxon>
        <taxon>Ecdysozoa</taxon>
        <taxon>Arthropoda</taxon>
        <taxon>Hexapoda</taxon>
        <taxon>Insecta</taxon>
        <taxon>Pterygota</taxon>
        <taxon>Neoptera</taxon>
        <taxon>Endopterygota</taxon>
        <taxon>Lepidoptera</taxon>
        <taxon>Glossata</taxon>
        <taxon>Ditrysia</taxon>
        <taxon>Noctuoidea</taxon>
        <taxon>Erebidae</taxon>
        <taxon>Arctiinae</taxon>
        <taxon>Arctia</taxon>
    </lineage>
</organism>
<dbReference type="Proteomes" id="UP000494256">
    <property type="component" value="Unassembled WGS sequence"/>
</dbReference>
<feature type="compositionally biased region" description="Basic and acidic residues" evidence="1">
    <location>
        <begin position="208"/>
        <end position="232"/>
    </location>
</feature>